<keyword evidence="3" id="KW-1185">Reference proteome</keyword>
<name>A0A8J6XDK0_9CYAN</name>
<keyword evidence="1" id="KW-0732">Signal</keyword>
<proteinExistence type="predicted"/>
<feature type="chain" id="PRO_5035279154" evidence="1">
    <location>
        <begin position="29"/>
        <end position="296"/>
    </location>
</feature>
<dbReference type="Proteomes" id="UP000629098">
    <property type="component" value="Unassembled WGS sequence"/>
</dbReference>
<evidence type="ECO:0000313" key="3">
    <source>
        <dbReference type="Proteomes" id="UP000629098"/>
    </source>
</evidence>
<accession>A0A8J6XDK0</accession>
<evidence type="ECO:0000313" key="2">
    <source>
        <dbReference type="EMBL" id="MBD2773349.1"/>
    </source>
</evidence>
<dbReference type="RefSeq" id="WP_190829072.1">
    <property type="nucleotide sequence ID" value="NZ_CAWPPI010000053.1"/>
</dbReference>
<feature type="signal peptide" evidence="1">
    <location>
        <begin position="1"/>
        <end position="28"/>
    </location>
</feature>
<protein>
    <submittedName>
        <fullName evidence="2">Uncharacterized protein</fullName>
    </submittedName>
</protein>
<reference evidence="2" key="1">
    <citation type="submission" date="2020-09" db="EMBL/GenBank/DDBJ databases">
        <title>Iningainema tapete sp. nov. (Scytonemataceae, Cyanobacteria) from greenhouses in central Florida (USA) produces two types of nodularin with biosynthetic potential for microcystin-LR and anabaenopeptins.</title>
        <authorList>
            <person name="Berthold D.E."/>
            <person name="Lefler F.W."/>
            <person name="Huang I.-S."/>
            <person name="Abdulla H."/>
            <person name="Zimba P.V."/>
            <person name="Laughinghouse H.D. IV."/>
        </authorList>
    </citation>
    <scope>NUCLEOTIDE SEQUENCE</scope>
    <source>
        <strain evidence="2">BLCCT55</strain>
    </source>
</reference>
<evidence type="ECO:0000256" key="1">
    <source>
        <dbReference type="SAM" id="SignalP"/>
    </source>
</evidence>
<comment type="caution">
    <text evidence="2">The sequence shown here is derived from an EMBL/GenBank/DDBJ whole genome shotgun (WGS) entry which is preliminary data.</text>
</comment>
<sequence length="296" mass="32918">MRPQFLTKVMVASCVLASSFVTPVVAQAETVQLAQQPSIYPRSLDNDLPRPIAIAVIKDASQRTKQPVRAFRIVQAESHIWSDSCLGLAEPGTYCTQSTVPGWQVLVTNGSQNWIYRTNASGNLIRLASVPSLPSQVGSNIDFSPEDRQRQQGWDTVLKLGRIEKADTDNSALVTQLAILDKPVTTYANAVYQVQARRNGRWIPVYTNTGARLIPNSAGRVILPPEVIPVKQLNLRRLNSNVNLEDLDLRTIVRVRYDLPSGARDLRLQLEKTQEYDDIVQTSTPQLISTNGIYVQ</sequence>
<gene>
    <name evidence="2" type="ORF">ICL16_15030</name>
</gene>
<dbReference type="AlphaFoldDB" id="A0A8J6XDK0"/>
<organism evidence="2 3">
    <name type="scientific">Iningainema tapete BLCC-T55</name>
    <dbReference type="NCBI Taxonomy" id="2748662"/>
    <lineage>
        <taxon>Bacteria</taxon>
        <taxon>Bacillati</taxon>
        <taxon>Cyanobacteriota</taxon>
        <taxon>Cyanophyceae</taxon>
        <taxon>Nostocales</taxon>
        <taxon>Scytonemataceae</taxon>
        <taxon>Iningainema tapete</taxon>
    </lineage>
</organism>
<dbReference type="EMBL" id="JACXAE010000053">
    <property type="protein sequence ID" value="MBD2773349.1"/>
    <property type="molecule type" value="Genomic_DNA"/>
</dbReference>